<dbReference type="AlphaFoldDB" id="A0A8A0RLL7"/>
<dbReference type="NCBIfam" id="TIGR00830">
    <property type="entry name" value="PTBA"/>
    <property type="match status" value="1"/>
</dbReference>
<organism evidence="8 9">
    <name type="scientific">Koleobacter methoxysyntrophicus</name>
    <dbReference type="NCBI Taxonomy" id="2751313"/>
    <lineage>
        <taxon>Bacteria</taxon>
        <taxon>Bacillati</taxon>
        <taxon>Bacillota</taxon>
        <taxon>Clostridia</taxon>
        <taxon>Koleobacterales</taxon>
        <taxon>Koleobacteraceae</taxon>
        <taxon>Koleobacter</taxon>
    </lineage>
</organism>
<evidence type="ECO:0000256" key="4">
    <source>
        <dbReference type="ARBA" id="ARBA00022679"/>
    </source>
</evidence>
<evidence type="ECO:0000313" key="8">
    <source>
        <dbReference type="EMBL" id="QSQ09143.1"/>
    </source>
</evidence>
<evidence type="ECO:0000256" key="6">
    <source>
        <dbReference type="ARBA" id="ARBA00022777"/>
    </source>
</evidence>
<evidence type="ECO:0000259" key="7">
    <source>
        <dbReference type="PROSITE" id="PS51093"/>
    </source>
</evidence>
<dbReference type="GO" id="GO:0009401">
    <property type="term" value="P:phosphoenolpyruvate-dependent sugar phosphotransferase system"/>
    <property type="evidence" value="ECO:0007669"/>
    <property type="project" value="UniProtKB-KW"/>
</dbReference>
<dbReference type="InterPro" id="IPR011055">
    <property type="entry name" value="Dup_hybrid_motif"/>
</dbReference>
<name>A0A8A0RLL7_9FIRM</name>
<dbReference type="RefSeq" id="WP_206706503.1">
    <property type="nucleotide sequence ID" value="NZ_CP059066.1"/>
</dbReference>
<dbReference type="GO" id="GO:0016301">
    <property type="term" value="F:kinase activity"/>
    <property type="evidence" value="ECO:0007669"/>
    <property type="project" value="UniProtKB-KW"/>
</dbReference>
<gene>
    <name evidence="8" type="primary">crr</name>
    <name evidence="8" type="ORF">H0A61_01502</name>
</gene>
<dbReference type="Proteomes" id="UP000662904">
    <property type="component" value="Chromosome"/>
</dbReference>
<proteinExistence type="predicted"/>
<keyword evidence="2" id="KW-0813">Transport</keyword>
<dbReference type="GO" id="GO:0005737">
    <property type="term" value="C:cytoplasm"/>
    <property type="evidence" value="ECO:0007669"/>
    <property type="project" value="UniProtKB-SubCell"/>
</dbReference>
<dbReference type="PANTHER" id="PTHR45008:SF1">
    <property type="entry name" value="PTS SYSTEM GLUCOSE-SPECIFIC EIIA COMPONENT"/>
    <property type="match status" value="1"/>
</dbReference>
<keyword evidence="6" id="KW-0418">Kinase</keyword>
<dbReference type="Pfam" id="PF00358">
    <property type="entry name" value="PTS_EIIA_1"/>
    <property type="match status" value="1"/>
</dbReference>
<evidence type="ECO:0000256" key="1">
    <source>
        <dbReference type="ARBA" id="ARBA00004496"/>
    </source>
</evidence>
<dbReference type="PROSITE" id="PS51093">
    <property type="entry name" value="PTS_EIIA_TYPE_1"/>
    <property type="match status" value="1"/>
</dbReference>
<feature type="domain" description="PTS EIIA type-1" evidence="7">
    <location>
        <begin position="32"/>
        <end position="136"/>
    </location>
</feature>
<sequence>MNLNIFNRFLSRVITVKAPITGEVVSLESLPDKVFAEKMVGDGRAIKPSEGTVVSPIKGIVKQVFSSGHALVLETPEKLNLLIHVGLDTVKLKGRGFEVLVKEGEQVVPGQTLIRFDMDFIEKHALSTISPVVLPEMGNVAKIDKPRIQRVEKGIDVLFRVVLKNIV</sequence>
<dbReference type="SUPFAM" id="SSF51261">
    <property type="entry name" value="Duplicated hybrid motif"/>
    <property type="match status" value="1"/>
</dbReference>
<accession>A0A8A0RLL7</accession>
<dbReference type="KEGG" id="kme:H0A61_01502"/>
<evidence type="ECO:0000256" key="3">
    <source>
        <dbReference type="ARBA" id="ARBA00022597"/>
    </source>
</evidence>
<dbReference type="PANTHER" id="PTHR45008">
    <property type="entry name" value="PTS SYSTEM GLUCOSE-SPECIFIC EIIA COMPONENT"/>
    <property type="match status" value="1"/>
</dbReference>
<dbReference type="InterPro" id="IPR050890">
    <property type="entry name" value="PTS_EIIA_component"/>
</dbReference>
<dbReference type="InterPro" id="IPR001127">
    <property type="entry name" value="PTS_EIIA_1_perm"/>
</dbReference>
<reference evidence="8" key="1">
    <citation type="submission" date="2020-07" db="EMBL/GenBank/DDBJ databases">
        <title>Koleobacter methoxysyntrophicus gen. nov., sp. nov., a novel anaerobic bacterium isolated from deep subsurface oil field and proposal of Koleobacterales ord. nov. in the phylum Firmicutes.</title>
        <authorList>
            <person name="Sakamoto S."/>
            <person name="Tamaki H."/>
        </authorList>
    </citation>
    <scope>NUCLEOTIDE SEQUENCE</scope>
    <source>
        <strain evidence="8">NRmbB1</strain>
    </source>
</reference>
<protein>
    <submittedName>
        <fullName evidence="8">PTS system glucose-specific EIIA component</fullName>
    </submittedName>
</protein>
<comment type="subcellular location">
    <subcellularLocation>
        <location evidence="1">Cytoplasm</location>
    </subcellularLocation>
</comment>
<keyword evidence="3" id="KW-0762">Sugar transport</keyword>
<evidence type="ECO:0000313" key="9">
    <source>
        <dbReference type="Proteomes" id="UP000662904"/>
    </source>
</evidence>
<dbReference type="Gene3D" id="2.70.70.10">
    <property type="entry name" value="Glucose Permease (Domain IIA)"/>
    <property type="match status" value="1"/>
</dbReference>
<evidence type="ECO:0000256" key="2">
    <source>
        <dbReference type="ARBA" id="ARBA00022448"/>
    </source>
</evidence>
<evidence type="ECO:0000256" key="5">
    <source>
        <dbReference type="ARBA" id="ARBA00022683"/>
    </source>
</evidence>
<dbReference type="FunFam" id="2.70.70.10:FF:000001">
    <property type="entry name" value="PTS system glucose-specific IIA component"/>
    <property type="match status" value="1"/>
</dbReference>
<dbReference type="EMBL" id="CP059066">
    <property type="protein sequence ID" value="QSQ09143.1"/>
    <property type="molecule type" value="Genomic_DNA"/>
</dbReference>
<keyword evidence="5" id="KW-0598">Phosphotransferase system</keyword>
<keyword evidence="4" id="KW-0808">Transferase</keyword>
<keyword evidence="9" id="KW-1185">Reference proteome</keyword>